<evidence type="ECO:0000256" key="14">
    <source>
        <dbReference type="RuleBase" id="RU000461"/>
    </source>
</evidence>
<dbReference type="InterPro" id="IPR036396">
    <property type="entry name" value="Cyt_P450_sf"/>
</dbReference>
<keyword evidence="4 13" id="KW-0349">Heme</keyword>
<evidence type="ECO:0000256" key="9">
    <source>
        <dbReference type="ARBA" id="ARBA00023002"/>
    </source>
</evidence>
<comment type="cofactor">
    <cofactor evidence="1 13">
        <name>heme</name>
        <dbReference type="ChEBI" id="CHEBI:30413"/>
    </cofactor>
</comment>
<keyword evidence="9 14" id="KW-0560">Oxidoreductase</keyword>
<comment type="similarity">
    <text evidence="3 14">Belongs to the cytochrome P450 family.</text>
</comment>
<keyword evidence="16" id="KW-1185">Reference proteome</keyword>
<comment type="subcellular location">
    <subcellularLocation>
        <location evidence="2">Membrane</location>
        <topology evidence="2">Single-pass type II membrane protein</topology>
    </subcellularLocation>
</comment>
<keyword evidence="10 13" id="KW-0408">Iron</keyword>
<evidence type="ECO:0000256" key="11">
    <source>
        <dbReference type="ARBA" id="ARBA00023033"/>
    </source>
</evidence>
<dbReference type="GO" id="GO:0020037">
    <property type="term" value="F:heme binding"/>
    <property type="evidence" value="ECO:0007669"/>
    <property type="project" value="InterPro"/>
</dbReference>
<dbReference type="PANTHER" id="PTHR47953">
    <property type="entry name" value="OS08G0105600 PROTEIN"/>
    <property type="match status" value="1"/>
</dbReference>
<keyword evidence="6 13" id="KW-0479">Metal-binding</keyword>
<dbReference type="GO" id="GO:0016114">
    <property type="term" value="P:terpenoid biosynthetic process"/>
    <property type="evidence" value="ECO:0007669"/>
    <property type="project" value="UniProtKB-ARBA"/>
</dbReference>
<proteinExistence type="inferred from homology"/>
<organism evidence="15">
    <name type="scientific">Salvia splendens</name>
    <name type="common">Scarlet sage</name>
    <dbReference type="NCBI Taxonomy" id="180675"/>
    <lineage>
        <taxon>Eukaryota</taxon>
        <taxon>Viridiplantae</taxon>
        <taxon>Streptophyta</taxon>
        <taxon>Embryophyta</taxon>
        <taxon>Tracheophyta</taxon>
        <taxon>Spermatophyta</taxon>
        <taxon>Magnoliopsida</taxon>
        <taxon>eudicotyledons</taxon>
        <taxon>Gunneridae</taxon>
        <taxon>Pentapetalae</taxon>
        <taxon>asterids</taxon>
        <taxon>lamiids</taxon>
        <taxon>Lamiales</taxon>
        <taxon>Lamiaceae</taxon>
        <taxon>Nepetoideae</taxon>
        <taxon>Mentheae</taxon>
        <taxon>Salviinae</taxon>
        <taxon>Salvia</taxon>
        <taxon>Salvia subgen. Calosphace</taxon>
        <taxon>core Calosphace</taxon>
    </lineage>
</organism>
<dbReference type="GO" id="GO:0016020">
    <property type="term" value="C:membrane"/>
    <property type="evidence" value="ECO:0007669"/>
    <property type="project" value="UniProtKB-SubCell"/>
</dbReference>
<evidence type="ECO:0000256" key="4">
    <source>
        <dbReference type="ARBA" id="ARBA00022617"/>
    </source>
</evidence>
<dbReference type="PROSITE" id="PS00086">
    <property type="entry name" value="CYTOCHROME_P450"/>
    <property type="match status" value="1"/>
</dbReference>
<dbReference type="Proteomes" id="UP000298416">
    <property type="component" value="Unassembled WGS sequence"/>
</dbReference>
<dbReference type="InterPro" id="IPR001128">
    <property type="entry name" value="Cyt_P450"/>
</dbReference>
<evidence type="ECO:0000256" key="12">
    <source>
        <dbReference type="ARBA" id="ARBA00023136"/>
    </source>
</evidence>
<reference evidence="15" key="2">
    <citation type="submission" date="2020-08" db="EMBL/GenBank/DDBJ databases">
        <title>Plant Genome Project.</title>
        <authorList>
            <person name="Zhang R.-G."/>
        </authorList>
    </citation>
    <scope>NUCLEOTIDE SEQUENCE</scope>
    <source>
        <strain evidence="15">Huo1</strain>
        <tissue evidence="15">Leaf</tissue>
    </source>
</reference>
<evidence type="ECO:0000313" key="15">
    <source>
        <dbReference type="EMBL" id="KAG6416966.1"/>
    </source>
</evidence>
<dbReference type="PRINTS" id="PR00463">
    <property type="entry name" value="EP450I"/>
</dbReference>
<dbReference type="Gene3D" id="1.10.630.10">
    <property type="entry name" value="Cytochrome P450"/>
    <property type="match status" value="1"/>
</dbReference>
<dbReference type="FunFam" id="1.10.630.10:FF:000126">
    <property type="entry name" value="Predicted protein"/>
    <property type="match status" value="1"/>
</dbReference>
<keyword evidence="5" id="KW-0812">Transmembrane</keyword>
<evidence type="ECO:0000256" key="10">
    <source>
        <dbReference type="ARBA" id="ARBA00023004"/>
    </source>
</evidence>
<evidence type="ECO:0000256" key="3">
    <source>
        <dbReference type="ARBA" id="ARBA00010617"/>
    </source>
</evidence>
<evidence type="ECO:0000256" key="8">
    <source>
        <dbReference type="ARBA" id="ARBA00022989"/>
    </source>
</evidence>
<gene>
    <name evidence="15" type="ORF">SASPL_124407</name>
</gene>
<keyword evidence="12" id="KW-0472">Membrane</keyword>
<comment type="caution">
    <text evidence="15">The sequence shown here is derived from an EMBL/GenBank/DDBJ whole genome shotgun (WGS) entry which is preliminary data.</text>
</comment>
<evidence type="ECO:0000256" key="13">
    <source>
        <dbReference type="PIRSR" id="PIRSR602401-1"/>
    </source>
</evidence>
<dbReference type="PRINTS" id="PR00385">
    <property type="entry name" value="P450"/>
</dbReference>
<evidence type="ECO:0000256" key="6">
    <source>
        <dbReference type="ARBA" id="ARBA00022723"/>
    </source>
</evidence>
<dbReference type="Pfam" id="PF00067">
    <property type="entry name" value="p450"/>
    <property type="match status" value="1"/>
</dbReference>
<evidence type="ECO:0000256" key="7">
    <source>
        <dbReference type="ARBA" id="ARBA00022968"/>
    </source>
</evidence>
<dbReference type="InterPro" id="IPR052306">
    <property type="entry name" value="CYP450_71D"/>
</dbReference>
<protein>
    <submittedName>
        <fullName evidence="15">Uncharacterized protein</fullName>
    </submittedName>
</protein>
<evidence type="ECO:0000313" key="16">
    <source>
        <dbReference type="Proteomes" id="UP000298416"/>
    </source>
</evidence>
<evidence type="ECO:0000256" key="2">
    <source>
        <dbReference type="ARBA" id="ARBA00004606"/>
    </source>
</evidence>
<dbReference type="AlphaFoldDB" id="A0A8X8ZUD0"/>
<reference evidence="15" key="1">
    <citation type="submission" date="2018-01" db="EMBL/GenBank/DDBJ databases">
        <authorList>
            <person name="Mao J.F."/>
        </authorList>
    </citation>
    <scope>NUCLEOTIDE SEQUENCE</scope>
    <source>
        <strain evidence="15">Huo1</strain>
        <tissue evidence="15">Leaf</tissue>
    </source>
</reference>
<dbReference type="GO" id="GO:0016712">
    <property type="term" value="F:oxidoreductase activity, acting on paired donors, with incorporation or reduction of molecular oxygen, reduced flavin or flavoprotein as one donor, and incorporation of one atom of oxygen"/>
    <property type="evidence" value="ECO:0007669"/>
    <property type="project" value="UniProtKB-ARBA"/>
</dbReference>
<dbReference type="PANTHER" id="PTHR47953:SF19">
    <property type="entry name" value="OS06G0641600 PROTEIN"/>
    <property type="match status" value="1"/>
</dbReference>
<keyword evidence="7" id="KW-0735">Signal-anchor</keyword>
<dbReference type="InterPro" id="IPR002401">
    <property type="entry name" value="Cyt_P450_E_grp-I"/>
</dbReference>
<accession>A0A8X8ZUD0</accession>
<keyword evidence="8" id="KW-1133">Transmembrane helix</keyword>
<sequence length="358" mass="40492">MVHLFQSIRSDETSRLIRSLRESSGRIVNLTEKIFFHSSSITCRAAYGSVIKDNEAFVNLTAEATAMASGFEIADLFPSSRIVSAMSWTKRRLKAMRRKLDVILDDVIDRHKRNRVENGSGNSEFGSEDMVDVFLRVKEEGQLQFPIDNDNIKAVLYDIFVAGTDTSAGTIDWTMTELLRHPQVMAKAQAEVRQALKGNSSVQGNIVHNLKYLKLVIKETMRLHPAFPMVSRASKEEQMINGYTIPAGEWVIVNIWGMHRDPGYWKDPEMFKPERFQDQSLDFVDGDCHFLPFGAGKRMCPGIAFGLANVEFTLSQLLYNFDWGLPEGVRSEDLDMTENVGLTSTRKHDLSVVVTPYN</sequence>
<evidence type="ECO:0000256" key="1">
    <source>
        <dbReference type="ARBA" id="ARBA00001971"/>
    </source>
</evidence>
<keyword evidence="11 14" id="KW-0503">Monooxygenase</keyword>
<name>A0A8X8ZUD0_SALSN</name>
<evidence type="ECO:0000256" key="5">
    <source>
        <dbReference type="ARBA" id="ARBA00022692"/>
    </source>
</evidence>
<dbReference type="GO" id="GO:0005506">
    <property type="term" value="F:iron ion binding"/>
    <property type="evidence" value="ECO:0007669"/>
    <property type="project" value="InterPro"/>
</dbReference>
<dbReference type="InterPro" id="IPR017972">
    <property type="entry name" value="Cyt_P450_CS"/>
</dbReference>
<feature type="binding site" description="axial binding residue" evidence="13">
    <location>
        <position position="300"/>
    </location>
    <ligand>
        <name>heme</name>
        <dbReference type="ChEBI" id="CHEBI:30413"/>
    </ligand>
    <ligandPart>
        <name>Fe</name>
        <dbReference type="ChEBI" id="CHEBI:18248"/>
    </ligandPart>
</feature>
<dbReference type="EMBL" id="PNBA02000008">
    <property type="protein sequence ID" value="KAG6416966.1"/>
    <property type="molecule type" value="Genomic_DNA"/>
</dbReference>
<dbReference type="SUPFAM" id="SSF48264">
    <property type="entry name" value="Cytochrome P450"/>
    <property type="match status" value="1"/>
</dbReference>